<comment type="catalytic activity">
    <reaction evidence="2">
        <text>2 GTP = 3',3'-c-di-GMP + 2 diphosphate</text>
        <dbReference type="Rhea" id="RHEA:24898"/>
        <dbReference type="ChEBI" id="CHEBI:33019"/>
        <dbReference type="ChEBI" id="CHEBI:37565"/>
        <dbReference type="ChEBI" id="CHEBI:58805"/>
        <dbReference type="EC" id="2.7.7.65"/>
    </reaction>
</comment>
<dbReference type="PROSITE" id="PS50887">
    <property type="entry name" value="GGDEF"/>
    <property type="match status" value="1"/>
</dbReference>
<evidence type="ECO:0000256" key="4">
    <source>
        <dbReference type="SAM" id="SignalP"/>
    </source>
</evidence>
<dbReference type="PANTHER" id="PTHR45138:SF9">
    <property type="entry name" value="DIGUANYLATE CYCLASE DGCM-RELATED"/>
    <property type="match status" value="1"/>
</dbReference>
<keyword evidence="4" id="KW-0732">Signal</keyword>
<name>A0AAW7Z6J2_9ALTE</name>
<proteinExistence type="predicted"/>
<feature type="signal peptide" evidence="4">
    <location>
        <begin position="1"/>
        <end position="38"/>
    </location>
</feature>
<dbReference type="InterPro" id="IPR043128">
    <property type="entry name" value="Rev_trsase/Diguanyl_cyclase"/>
</dbReference>
<accession>A0AAW7Z6J2</accession>
<keyword evidence="6" id="KW-0808">Transferase</keyword>
<dbReference type="RefSeq" id="WP_303538552.1">
    <property type="nucleotide sequence ID" value="NZ_JAUOQI010000008.1"/>
</dbReference>
<dbReference type="EC" id="2.7.7.65" evidence="1"/>
<feature type="transmembrane region" description="Helical" evidence="3">
    <location>
        <begin position="472"/>
        <end position="492"/>
    </location>
</feature>
<evidence type="ECO:0000313" key="7">
    <source>
        <dbReference type="Proteomes" id="UP001170717"/>
    </source>
</evidence>
<organism evidence="6 7">
    <name type="scientific">Alteromonas stellipolaris</name>
    <dbReference type="NCBI Taxonomy" id="233316"/>
    <lineage>
        <taxon>Bacteria</taxon>
        <taxon>Pseudomonadati</taxon>
        <taxon>Pseudomonadota</taxon>
        <taxon>Gammaproteobacteria</taxon>
        <taxon>Alteromonadales</taxon>
        <taxon>Alteromonadaceae</taxon>
        <taxon>Alteromonas/Salinimonas group</taxon>
        <taxon>Alteromonas</taxon>
    </lineage>
</organism>
<keyword evidence="3" id="KW-0472">Membrane</keyword>
<dbReference type="Pfam" id="PF00990">
    <property type="entry name" value="GGDEF"/>
    <property type="match status" value="1"/>
</dbReference>
<keyword evidence="3" id="KW-0812">Transmembrane</keyword>
<keyword evidence="6" id="KW-0548">Nucleotidyltransferase</keyword>
<evidence type="ECO:0000256" key="2">
    <source>
        <dbReference type="ARBA" id="ARBA00034247"/>
    </source>
</evidence>
<evidence type="ECO:0000313" key="6">
    <source>
        <dbReference type="EMBL" id="MDO6578243.1"/>
    </source>
</evidence>
<dbReference type="PANTHER" id="PTHR45138">
    <property type="entry name" value="REGULATORY COMPONENTS OF SENSORY TRANSDUCTION SYSTEM"/>
    <property type="match status" value="1"/>
</dbReference>
<dbReference type="InterPro" id="IPR050469">
    <property type="entry name" value="Diguanylate_Cyclase"/>
</dbReference>
<reference evidence="6" key="1">
    <citation type="submission" date="2023-07" db="EMBL/GenBank/DDBJ databases">
        <title>Genome content predicts the carbon catabolic preferences of heterotrophic bacteria.</title>
        <authorList>
            <person name="Gralka M."/>
        </authorList>
    </citation>
    <scope>NUCLEOTIDE SEQUENCE</scope>
    <source>
        <strain evidence="6">F2M12</strain>
    </source>
</reference>
<dbReference type="CDD" id="cd01949">
    <property type="entry name" value="GGDEF"/>
    <property type="match status" value="1"/>
</dbReference>
<dbReference type="GO" id="GO:0052621">
    <property type="term" value="F:diguanylate cyclase activity"/>
    <property type="evidence" value="ECO:0007669"/>
    <property type="project" value="UniProtKB-EC"/>
</dbReference>
<feature type="domain" description="GGDEF" evidence="5">
    <location>
        <begin position="528"/>
        <end position="661"/>
    </location>
</feature>
<dbReference type="InterPro" id="IPR000160">
    <property type="entry name" value="GGDEF_dom"/>
</dbReference>
<comment type="caution">
    <text evidence="6">The sequence shown here is derived from an EMBL/GenBank/DDBJ whole genome shotgun (WGS) entry which is preliminary data.</text>
</comment>
<protein>
    <recommendedName>
        <fullName evidence="1">diguanylate cyclase</fullName>
        <ecNumber evidence="1">2.7.7.65</ecNumber>
    </recommendedName>
</protein>
<dbReference type="NCBIfam" id="TIGR00254">
    <property type="entry name" value="GGDEF"/>
    <property type="match status" value="1"/>
</dbReference>
<dbReference type="SUPFAM" id="SSF55073">
    <property type="entry name" value="Nucleotide cyclase"/>
    <property type="match status" value="1"/>
</dbReference>
<gene>
    <name evidence="6" type="ORF">Q4527_12610</name>
</gene>
<dbReference type="Proteomes" id="UP001170717">
    <property type="component" value="Unassembled WGS sequence"/>
</dbReference>
<feature type="chain" id="PRO_5043712272" description="diguanylate cyclase" evidence="4">
    <location>
        <begin position="39"/>
        <end position="669"/>
    </location>
</feature>
<dbReference type="AlphaFoldDB" id="A0AAW7Z6J2"/>
<keyword evidence="3" id="KW-1133">Transmembrane helix</keyword>
<sequence>MNKCFSCAVSPFVYHFFQKALTCLFALLITLTSMNAVANNVLSEEEKFRQLGNLVNTIMYMWNSPSGLSDDEITKLILASEIQQDSSEIGKAIKTVLYHLDGSLSTPDSKIPLDLAEEASPADWAYLKNINVSRYIALKAVFIMYKTANAHLDTGERLEHSIPLLYSLKQEALKTSDHHAVAIASIWLAMEYSEINQMKAVVEIEYALPFLKHIDLENGLETALNKRMAHSWLADAYTTLNDYSRAVTHQQFVIEDSKEHDIATSYVYVGVINSLNHLQRFDDAFTMVDEAEQVSIKKQSAPQTLFSLWLKVSVFLHRDEPNDREQIIALTENLSHFEGIALPTNINLLPVLSALKTTYLALEGSDAEFKKAMDTLTSDFNSQAKHSSYSTSILLSKHALLSDLYRLRGDFKNALLHQHEYDFIRSQPNGSYAHLEELNIDSALQRDITINILQEMARLKDKQNLKLKADRFQALSFALVAVMSTFLLFWFWRRQRSRAKASEIDDLTGALFRRAMFKEIAKPMSNKIASCLVLIDLDHFKQINDRYGHVVGDEVLTKFGQVVRQRIRKTDKFCRYGGEEFLLYLHDTTKENANALLEDIKLSIESHQDWSATDATFSASFSAGVIQVKGERNINKIIKACDNLLYRAKSSGRGKIETMSFPAYLNENI</sequence>
<dbReference type="EMBL" id="JAUOQI010000008">
    <property type="protein sequence ID" value="MDO6578243.1"/>
    <property type="molecule type" value="Genomic_DNA"/>
</dbReference>
<evidence type="ECO:0000259" key="5">
    <source>
        <dbReference type="PROSITE" id="PS50887"/>
    </source>
</evidence>
<dbReference type="SMART" id="SM00267">
    <property type="entry name" value="GGDEF"/>
    <property type="match status" value="1"/>
</dbReference>
<dbReference type="InterPro" id="IPR029787">
    <property type="entry name" value="Nucleotide_cyclase"/>
</dbReference>
<evidence type="ECO:0000256" key="3">
    <source>
        <dbReference type="SAM" id="Phobius"/>
    </source>
</evidence>
<evidence type="ECO:0000256" key="1">
    <source>
        <dbReference type="ARBA" id="ARBA00012528"/>
    </source>
</evidence>
<dbReference type="Gene3D" id="3.30.70.270">
    <property type="match status" value="1"/>
</dbReference>